<dbReference type="SUPFAM" id="SSF51110">
    <property type="entry name" value="alpha-D-mannose-specific plant lectins"/>
    <property type="match status" value="1"/>
</dbReference>
<reference evidence="3 4" key="1">
    <citation type="submission" date="2020-06" db="EMBL/GenBank/DDBJ databases">
        <title>Transcriptomic and genomic resources for Thalictrum thalictroides and T. hernandezii: Facilitating candidate gene discovery in an emerging model plant lineage.</title>
        <authorList>
            <person name="Arias T."/>
            <person name="Riano-Pachon D.M."/>
            <person name="Di Stilio V.S."/>
        </authorList>
    </citation>
    <scope>NUCLEOTIDE SEQUENCE [LARGE SCALE GENOMIC DNA]</scope>
    <source>
        <strain evidence="4">cv. WT478/WT964</strain>
        <tissue evidence="3">Leaves</tissue>
    </source>
</reference>
<name>A0A7J6X3Y8_THATH</name>
<dbReference type="AlphaFoldDB" id="A0A7J6X3Y8"/>
<accession>A0A7J6X3Y8</accession>
<gene>
    <name evidence="3" type="ORF">FRX31_007073</name>
</gene>
<dbReference type="OrthoDB" id="1884773at2759"/>
<evidence type="ECO:0000313" key="3">
    <source>
        <dbReference type="EMBL" id="KAF5203340.1"/>
    </source>
</evidence>
<keyword evidence="4" id="KW-1185">Reference proteome</keyword>
<evidence type="ECO:0000256" key="1">
    <source>
        <dbReference type="SAM" id="SignalP"/>
    </source>
</evidence>
<feature type="domain" description="Bulb-type lectin" evidence="2">
    <location>
        <begin position="43"/>
        <end position="166"/>
    </location>
</feature>
<dbReference type="PANTHER" id="PTHR32444">
    <property type="entry name" value="BULB-TYPE LECTIN DOMAIN-CONTAINING PROTEIN"/>
    <property type="match status" value="1"/>
</dbReference>
<keyword evidence="1" id="KW-0732">Signal</keyword>
<dbReference type="PROSITE" id="PS50927">
    <property type="entry name" value="BULB_LECTIN"/>
    <property type="match status" value="1"/>
</dbReference>
<comment type="caution">
    <text evidence="3">The sequence shown here is derived from an EMBL/GenBank/DDBJ whole genome shotgun (WGS) entry which is preliminary data.</text>
</comment>
<protein>
    <submittedName>
        <fullName evidence="3">Ep1-like glycoprotein</fullName>
    </submittedName>
</protein>
<feature type="chain" id="PRO_5029643915" evidence="1">
    <location>
        <begin position="24"/>
        <end position="246"/>
    </location>
</feature>
<dbReference type="Gene3D" id="2.90.10.10">
    <property type="entry name" value="Bulb-type lectin domain"/>
    <property type="match status" value="1"/>
</dbReference>
<dbReference type="EMBL" id="JABWDY010006935">
    <property type="protein sequence ID" value="KAF5203340.1"/>
    <property type="molecule type" value="Genomic_DNA"/>
</dbReference>
<evidence type="ECO:0000259" key="2">
    <source>
        <dbReference type="PROSITE" id="PS50927"/>
    </source>
</evidence>
<dbReference type="PANTHER" id="PTHR32444:SF10">
    <property type="entry name" value="CURCULIN-LIKE (MANNOSE-BINDING) LECTIN FAMILY PROTEIN-RELATED"/>
    <property type="match status" value="1"/>
</dbReference>
<dbReference type="Proteomes" id="UP000554482">
    <property type="component" value="Unassembled WGS sequence"/>
</dbReference>
<dbReference type="Pfam" id="PF01453">
    <property type="entry name" value="B_lectin"/>
    <property type="match status" value="1"/>
</dbReference>
<dbReference type="CDD" id="cd00028">
    <property type="entry name" value="B_lectin"/>
    <property type="match status" value="1"/>
</dbReference>
<feature type="signal peptide" evidence="1">
    <location>
        <begin position="1"/>
        <end position="23"/>
    </location>
</feature>
<dbReference type="SMART" id="SM00108">
    <property type="entry name" value="B_lectin"/>
    <property type="match status" value="1"/>
</dbReference>
<sequence>MMSVDSHFLPLFLFLSLLFVSQGVVPPSQTFKYVINGEFGENITEYDASYRLIDIPNFETGRLPFQLFFYNTVGSKGCLCLWFTNGFPRNESQLRWVWDANRANPVHENGTLTFAADGNLVLADVNGRIAWQTGTSNKGVADIELLRNGNLVLKNKQGNFVWQSFDHPTDTLLVGSALTRGGRNKLVSRVSGVDGSDEPYNLVLERDRLAMYLKSKILRSHCYITLPNFSLNPVVRLVVWWSTISP</sequence>
<dbReference type="InterPro" id="IPR036426">
    <property type="entry name" value="Bulb-type_lectin_dom_sf"/>
</dbReference>
<evidence type="ECO:0000313" key="4">
    <source>
        <dbReference type="Proteomes" id="UP000554482"/>
    </source>
</evidence>
<proteinExistence type="predicted"/>
<dbReference type="InterPro" id="IPR001480">
    <property type="entry name" value="Bulb-type_lectin_dom"/>
</dbReference>
<organism evidence="3 4">
    <name type="scientific">Thalictrum thalictroides</name>
    <name type="common">Rue-anemone</name>
    <name type="synonym">Anemone thalictroides</name>
    <dbReference type="NCBI Taxonomy" id="46969"/>
    <lineage>
        <taxon>Eukaryota</taxon>
        <taxon>Viridiplantae</taxon>
        <taxon>Streptophyta</taxon>
        <taxon>Embryophyta</taxon>
        <taxon>Tracheophyta</taxon>
        <taxon>Spermatophyta</taxon>
        <taxon>Magnoliopsida</taxon>
        <taxon>Ranunculales</taxon>
        <taxon>Ranunculaceae</taxon>
        <taxon>Thalictroideae</taxon>
        <taxon>Thalictrum</taxon>
    </lineage>
</organism>